<keyword evidence="1" id="KW-0596">Phosphopantetheine</keyword>
<evidence type="ECO:0000259" key="3">
    <source>
        <dbReference type="PROSITE" id="PS50075"/>
    </source>
</evidence>
<dbReference type="InterPro" id="IPR009081">
    <property type="entry name" value="PP-bd_ACP"/>
</dbReference>
<evidence type="ECO:0000313" key="4">
    <source>
        <dbReference type="EMBL" id="ATL25677.1"/>
    </source>
</evidence>
<keyword evidence="5" id="KW-1185">Reference proteome</keyword>
<sequence>MSTHGASETEIRQWLTERIGDLIGDNAQEVLPDVLLAEYGVDSLQAFSLIGEIEDRWGLSLDAALTWEYPTIALLAAFLATEIAVDAVG</sequence>
<dbReference type="InterPro" id="IPR036736">
    <property type="entry name" value="ACP-like_sf"/>
</dbReference>
<evidence type="ECO:0000256" key="1">
    <source>
        <dbReference type="ARBA" id="ARBA00022450"/>
    </source>
</evidence>
<keyword evidence="2" id="KW-0597">Phosphoprotein</keyword>
<reference evidence="4 5" key="1">
    <citation type="submission" date="2017-08" db="EMBL/GenBank/DDBJ databases">
        <title>Complete Genome Sequence of Streptomyces formicae KY5, the formicamycin producer.</title>
        <authorList>
            <person name="Holmes N.A."/>
            <person name="Devine R."/>
            <person name="Qin Z."/>
            <person name="Seipke R.F."/>
            <person name="Wilkinson B."/>
            <person name="Hutchings M.I."/>
        </authorList>
    </citation>
    <scope>NUCLEOTIDE SEQUENCE [LARGE SCALE GENOMIC DNA]</scope>
    <source>
        <strain evidence="4 5">KY5</strain>
    </source>
</reference>
<dbReference type="InterPro" id="IPR020806">
    <property type="entry name" value="PKS_PP-bd"/>
</dbReference>
<dbReference type="Pfam" id="PF00550">
    <property type="entry name" value="PP-binding"/>
    <property type="match status" value="1"/>
</dbReference>
<dbReference type="PROSITE" id="PS50075">
    <property type="entry name" value="CARRIER"/>
    <property type="match status" value="1"/>
</dbReference>
<dbReference type="GO" id="GO:0017000">
    <property type="term" value="P:antibiotic biosynthetic process"/>
    <property type="evidence" value="ECO:0007669"/>
    <property type="project" value="UniProtKB-ARBA"/>
</dbReference>
<dbReference type="SMART" id="SM01294">
    <property type="entry name" value="PKS_PP_betabranch"/>
    <property type="match status" value="1"/>
</dbReference>
<proteinExistence type="predicted"/>
<dbReference type="RefSeq" id="WP_098240746.1">
    <property type="nucleotide sequence ID" value="NZ_CP022685.1"/>
</dbReference>
<organism evidence="4 5">
    <name type="scientific">Streptomyces formicae</name>
    <dbReference type="NCBI Taxonomy" id="1616117"/>
    <lineage>
        <taxon>Bacteria</taxon>
        <taxon>Bacillati</taxon>
        <taxon>Actinomycetota</taxon>
        <taxon>Actinomycetes</taxon>
        <taxon>Kitasatosporales</taxon>
        <taxon>Streptomycetaceae</taxon>
        <taxon>Streptomyces</taxon>
    </lineage>
</organism>
<evidence type="ECO:0000256" key="2">
    <source>
        <dbReference type="ARBA" id="ARBA00022553"/>
    </source>
</evidence>
<dbReference type="GO" id="GO:0031177">
    <property type="term" value="F:phosphopantetheine binding"/>
    <property type="evidence" value="ECO:0007669"/>
    <property type="project" value="InterPro"/>
</dbReference>
<protein>
    <recommendedName>
        <fullName evidence="3">Carrier domain-containing protein</fullName>
    </recommendedName>
</protein>
<dbReference type="SUPFAM" id="SSF47336">
    <property type="entry name" value="ACP-like"/>
    <property type="match status" value="1"/>
</dbReference>
<dbReference type="EMBL" id="CP022685">
    <property type="protein sequence ID" value="ATL25677.1"/>
    <property type="molecule type" value="Genomic_DNA"/>
</dbReference>
<dbReference type="AlphaFoldDB" id="A0A291Q2G4"/>
<accession>A0A291Q2G4</accession>
<dbReference type="KEGG" id="sfk:KY5_0659c"/>
<evidence type="ECO:0000313" key="5">
    <source>
        <dbReference type="Proteomes" id="UP000221011"/>
    </source>
</evidence>
<feature type="domain" description="Carrier" evidence="3">
    <location>
        <begin position="6"/>
        <end position="83"/>
    </location>
</feature>
<dbReference type="SMART" id="SM00823">
    <property type="entry name" value="PKS_PP"/>
    <property type="match status" value="1"/>
</dbReference>
<name>A0A291Q2G4_9ACTN</name>
<gene>
    <name evidence="4" type="ORF">KY5_0659c</name>
</gene>
<dbReference type="Gene3D" id="1.10.1200.10">
    <property type="entry name" value="ACP-like"/>
    <property type="match status" value="1"/>
</dbReference>
<dbReference type="Proteomes" id="UP000221011">
    <property type="component" value="Chromosome"/>
</dbReference>